<evidence type="ECO:0000313" key="2">
    <source>
        <dbReference type="EMBL" id="KAH9293492.1"/>
    </source>
</evidence>
<feature type="domain" description="DUF6570" evidence="1">
    <location>
        <begin position="47"/>
        <end position="161"/>
    </location>
</feature>
<feature type="non-terminal residue" evidence="2">
    <location>
        <position position="1"/>
    </location>
</feature>
<comment type="caution">
    <text evidence="2">The sequence shown here is derived from an EMBL/GenBank/DDBJ whole genome shotgun (WGS) entry which is preliminary data.</text>
</comment>
<accession>A0AA38C4I9</accession>
<sequence>SFRLRLDNLANMPLCTVCKEAYPGIKVKLTATGPICTRCYSERNGHHFSSWNNMDPGVQPHVLGVLTQVEEMLIARVNPIMQVSHARGGQYKYRGHTITFPQDITLIAAYLPRRVRDLDILIVRRHGSHSKHYDYLVKRSHVLDALRYKICNDRYYKDVQLCNIAISELPEEEMDISQSLQFVESNIDDNQNVEHFVEDPTTSNFEELQQQPSSFAIRMGNTRREMEE</sequence>
<protein>
    <recommendedName>
        <fullName evidence="1">DUF6570 domain-containing protein</fullName>
    </recommendedName>
</protein>
<name>A0AA38C4I9_TAXCH</name>
<dbReference type="Pfam" id="PF20209">
    <property type="entry name" value="DUF6570"/>
    <property type="match status" value="1"/>
</dbReference>
<proteinExistence type="predicted"/>
<dbReference type="AlphaFoldDB" id="A0AA38C4I9"/>
<keyword evidence="3" id="KW-1185">Reference proteome</keyword>
<gene>
    <name evidence="2" type="ORF">KI387_041308</name>
</gene>
<feature type="non-terminal residue" evidence="2">
    <location>
        <position position="228"/>
    </location>
</feature>
<dbReference type="EMBL" id="JAHRHJ020001076">
    <property type="protein sequence ID" value="KAH9293492.1"/>
    <property type="molecule type" value="Genomic_DNA"/>
</dbReference>
<reference evidence="2 3" key="1">
    <citation type="journal article" date="2021" name="Nat. Plants">
        <title>The Taxus genome provides insights into paclitaxel biosynthesis.</title>
        <authorList>
            <person name="Xiong X."/>
            <person name="Gou J."/>
            <person name="Liao Q."/>
            <person name="Li Y."/>
            <person name="Zhou Q."/>
            <person name="Bi G."/>
            <person name="Li C."/>
            <person name="Du R."/>
            <person name="Wang X."/>
            <person name="Sun T."/>
            <person name="Guo L."/>
            <person name="Liang H."/>
            <person name="Lu P."/>
            <person name="Wu Y."/>
            <person name="Zhang Z."/>
            <person name="Ro D.K."/>
            <person name="Shang Y."/>
            <person name="Huang S."/>
            <person name="Yan J."/>
        </authorList>
    </citation>
    <scope>NUCLEOTIDE SEQUENCE [LARGE SCALE GENOMIC DNA]</scope>
    <source>
        <strain evidence="2">Ta-2019</strain>
    </source>
</reference>
<organism evidence="2 3">
    <name type="scientific">Taxus chinensis</name>
    <name type="common">Chinese yew</name>
    <name type="synonym">Taxus wallichiana var. chinensis</name>
    <dbReference type="NCBI Taxonomy" id="29808"/>
    <lineage>
        <taxon>Eukaryota</taxon>
        <taxon>Viridiplantae</taxon>
        <taxon>Streptophyta</taxon>
        <taxon>Embryophyta</taxon>
        <taxon>Tracheophyta</taxon>
        <taxon>Spermatophyta</taxon>
        <taxon>Pinopsida</taxon>
        <taxon>Pinidae</taxon>
        <taxon>Conifers II</taxon>
        <taxon>Cupressales</taxon>
        <taxon>Taxaceae</taxon>
        <taxon>Taxus</taxon>
    </lineage>
</organism>
<dbReference type="InterPro" id="IPR046700">
    <property type="entry name" value="DUF6570"/>
</dbReference>
<evidence type="ECO:0000313" key="3">
    <source>
        <dbReference type="Proteomes" id="UP000824469"/>
    </source>
</evidence>
<evidence type="ECO:0000259" key="1">
    <source>
        <dbReference type="Pfam" id="PF20209"/>
    </source>
</evidence>
<dbReference type="Proteomes" id="UP000824469">
    <property type="component" value="Unassembled WGS sequence"/>
</dbReference>